<comment type="catalytic activity">
    <reaction evidence="5 9">
        <text>oxaloacetate + acetyl-CoA + H2O = citrate + CoA + H(+)</text>
        <dbReference type="Rhea" id="RHEA:16845"/>
        <dbReference type="ChEBI" id="CHEBI:15377"/>
        <dbReference type="ChEBI" id="CHEBI:15378"/>
        <dbReference type="ChEBI" id="CHEBI:16452"/>
        <dbReference type="ChEBI" id="CHEBI:16947"/>
        <dbReference type="ChEBI" id="CHEBI:57287"/>
        <dbReference type="ChEBI" id="CHEBI:57288"/>
        <dbReference type="EC" id="2.3.3.16"/>
    </reaction>
</comment>
<keyword evidence="12" id="KW-1185">Reference proteome</keyword>
<organism evidence="11 12">
    <name type="scientific">Hypericibacter terrae</name>
    <dbReference type="NCBI Taxonomy" id="2602015"/>
    <lineage>
        <taxon>Bacteria</taxon>
        <taxon>Pseudomonadati</taxon>
        <taxon>Pseudomonadota</taxon>
        <taxon>Alphaproteobacteria</taxon>
        <taxon>Rhodospirillales</taxon>
        <taxon>Dongiaceae</taxon>
        <taxon>Hypericibacter</taxon>
    </lineage>
</organism>
<dbReference type="EMBL" id="CP042906">
    <property type="protein sequence ID" value="QEX17169.1"/>
    <property type="molecule type" value="Genomic_DNA"/>
</dbReference>
<dbReference type="CDD" id="cd06114">
    <property type="entry name" value="EcCS_like"/>
    <property type="match status" value="1"/>
</dbReference>
<dbReference type="GO" id="GO:0006099">
    <property type="term" value="P:tricarboxylic acid cycle"/>
    <property type="evidence" value="ECO:0007669"/>
    <property type="project" value="UniProtKB-UniRule"/>
</dbReference>
<dbReference type="Pfam" id="PF00285">
    <property type="entry name" value="Citrate_synt"/>
    <property type="match status" value="1"/>
</dbReference>
<evidence type="ECO:0000256" key="9">
    <source>
        <dbReference type="RuleBase" id="RU003370"/>
    </source>
</evidence>
<dbReference type="InterPro" id="IPR016143">
    <property type="entry name" value="Citrate_synth-like_sm_a-sub"/>
</dbReference>
<evidence type="ECO:0000256" key="4">
    <source>
        <dbReference type="ARBA" id="ARBA00022679"/>
    </source>
</evidence>
<dbReference type="InterPro" id="IPR036969">
    <property type="entry name" value="Citrate_synthase_sf"/>
</dbReference>
<evidence type="ECO:0000313" key="12">
    <source>
        <dbReference type="Proteomes" id="UP000326202"/>
    </source>
</evidence>
<evidence type="ECO:0000256" key="10">
    <source>
        <dbReference type="RuleBase" id="RU003406"/>
    </source>
</evidence>
<dbReference type="NCBIfam" id="NF004126">
    <property type="entry name" value="PRK05614.1"/>
    <property type="match status" value="1"/>
</dbReference>
<dbReference type="PANTHER" id="PTHR42871:SF1">
    <property type="entry name" value="CITRATE SYNTHASE"/>
    <property type="match status" value="1"/>
</dbReference>
<gene>
    <name evidence="11" type="ORF">FRZ44_24650</name>
</gene>
<dbReference type="PANTHER" id="PTHR42871">
    <property type="entry name" value="CITRATE SYNTHASE"/>
    <property type="match status" value="1"/>
</dbReference>
<sequence>MASKSGAKTEPQSKDWVTVTDHRSGKSFDLPVLDGTLGPSVIDVRKLYGDQGYFTYDPGFTSTGSCQSKITYIDGENGVLLHRGYPIEELAEHSDFMEVCYLLLHGELPTAKEKAKFEHNITYHTMLHEQIHAIFRGFRRDAHPMALLVGVVGALSAFYHDSLDISDARQREIASHRLIAKLPTIAAMAYKYSVGQPFVYPRNDLAFAENFLRMTFAVPAEEYKVNPVIAKAMDKIFILHADHEQNASTSTVRVAGSSGANPFACIAAGIASLWGPAHGGANEAVLAMLHQIGHKDRIPEFIKRAKDKDDPFRLMGFGHRVYKNYDPRAAVIRKSCHEVLDALGIRDEPLLDLAMELERIALEDPYFVERKLFPNVDFYSGIILQAVGFPTSMFTVLFAVARTVGWVAQWNEMIEDPEQRISRPRQLYTGHDKRAYVAMNKR</sequence>
<comment type="similarity">
    <text evidence="2 7 10">Belongs to the citrate synthase family.</text>
</comment>
<dbReference type="NCBIfam" id="TIGR01798">
    <property type="entry name" value="cit_synth_I"/>
    <property type="match status" value="1"/>
</dbReference>
<dbReference type="Gene3D" id="1.10.230.10">
    <property type="entry name" value="Cytochrome P450-Terp, domain 2"/>
    <property type="match status" value="1"/>
</dbReference>
<proteinExistence type="inferred from homology"/>
<dbReference type="Gene3D" id="2.20.28.60">
    <property type="match status" value="1"/>
</dbReference>
<dbReference type="InterPro" id="IPR002020">
    <property type="entry name" value="Citrate_synthase"/>
</dbReference>
<dbReference type="UniPathway" id="UPA00223">
    <property type="reaction ID" value="UER00717"/>
</dbReference>
<evidence type="ECO:0000256" key="5">
    <source>
        <dbReference type="ARBA" id="ARBA00049288"/>
    </source>
</evidence>
<evidence type="ECO:0000256" key="2">
    <source>
        <dbReference type="ARBA" id="ARBA00010566"/>
    </source>
</evidence>
<dbReference type="RefSeq" id="WP_151177448.1">
    <property type="nucleotide sequence ID" value="NZ_CP042906.1"/>
</dbReference>
<dbReference type="FunFam" id="1.10.230.10:FF:000002">
    <property type="entry name" value="Citrate synthase"/>
    <property type="match status" value="1"/>
</dbReference>
<dbReference type="PROSITE" id="PS00480">
    <property type="entry name" value="CITRATE_SYNTHASE"/>
    <property type="match status" value="1"/>
</dbReference>
<evidence type="ECO:0000313" key="11">
    <source>
        <dbReference type="EMBL" id="QEX17169.1"/>
    </source>
</evidence>
<comment type="pathway">
    <text evidence="1 9">Carbohydrate metabolism; tricarboxylic acid cycle; isocitrate from oxaloacetate: step 1/2.</text>
</comment>
<keyword evidence="4 7" id="KW-0808">Transferase</keyword>
<dbReference type="SUPFAM" id="SSF48256">
    <property type="entry name" value="Citrate synthase"/>
    <property type="match status" value="1"/>
</dbReference>
<evidence type="ECO:0000256" key="7">
    <source>
        <dbReference type="PIRNR" id="PIRNR001369"/>
    </source>
</evidence>
<dbReference type="Proteomes" id="UP000326202">
    <property type="component" value="Chromosome"/>
</dbReference>
<dbReference type="Gene3D" id="1.10.580.10">
    <property type="entry name" value="Citrate Synthase, domain 1"/>
    <property type="match status" value="1"/>
</dbReference>
<feature type="active site" evidence="8">
    <location>
        <position position="377"/>
    </location>
</feature>
<accession>A0A5J6MID0</accession>
<keyword evidence="3 9" id="KW-0816">Tricarboxylic acid cycle</keyword>
<dbReference type="InterPro" id="IPR010953">
    <property type="entry name" value="Citrate_synthase_typ-I"/>
</dbReference>
<dbReference type="InterPro" id="IPR019810">
    <property type="entry name" value="Citrate_synthase_AS"/>
</dbReference>
<feature type="active site" evidence="8">
    <location>
        <position position="319"/>
    </location>
</feature>
<name>A0A5J6MID0_9PROT</name>
<evidence type="ECO:0000256" key="8">
    <source>
        <dbReference type="PIRSR" id="PIRSR001369-1"/>
    </source>
</evidence>
<dbReference type="GO" id="GO:0005737">
    <property type="term" value="C:cytoplasm"/>
    <property type="evidence" value="ECO:0007669"/>
    <property type="project" value="InterPro"/>
</dbReference>
<dbReference type="KEGG" id="htq:FRZ44_24650"/>
<evidence type="ECO:0000256" key="3">
    <source>
        <dbReference type="ARBA" id="ARBA00022532"/>
    </source>
</evidence>
<dbReference type="PRINTS" id="PR00143">
    <property type="entry name" value="CITRTSNTHASE"/>
</dbReference>
<reference evidence="11 12" key="1">
    <citation type="submission" date="2019-08" db="EMBL/GenBank/DDBJ databases">
        <title>Hyperibacter terrae gen. nov., sp. nov. and Hyperibacter viscosus sp. nov., two new members in the family Rhodospirillaceae isolated from the rhizosphere of Hypericum perforatum.</title>
        <authorList>
            <person name="Noviana Z."/>
        </authorList>
    </citation>
    <scope>NUCLEOTIDE SEQUENCE [LARGE SCALE GENOMIC DNA]</scope>
    <source>
        <strain evidence="11 12">R5913</strain>
    </source>
</reference>
<evidence type="ECO:0000256" key="6">
    <source>
        <dbReference type="NCBIfam" id="TIGR01798"/>
    </source>
</evidence>
<evidence type="ECO:0000256" key="1">
    <source>
        <dbReference type="ARBA" id="ARBA00004751"/>
    </source>
</evidence>
<protein>
    <recommendedName>
        <fullName evidence="6 7">Citrate synthase</fullName>
    </recommendedName>
</protein>
<dbReference type="PIRSF" id="PIRSF001369">
    <property type="entry name" value="Citrate_synth"/>
    <property type="match status" value="1"/>
</dbReference>
<dbReference type="OrthoDB" id="9800864at2"/>
<dbReference type="InterPro" id="IPR024176">
    <property type="entry name" value="Citrate_synthase_bac-typ"/>
</dbReference>
<dbReference type="InterPro" id="IPR016142">
    <property type="entry name" value="Citrate_synth-like_lrg_a-sub"/>
</dbReference>
<dbReference type="AlphaFoldDB" id="A0A5J6MID0"/>
<dbReference type="GO" id="GO:0036440">
    <property type="term" value="F:citrate synthase activity"/>
    <property type="evidence" value="ECO:0007669"/>
    <property type="project" value="UniProtKB-EC"/>
</dbReference>